<dbReference type="NCBIfam" id="TIGR01719">
    <property type="entry name" value="euk_UDPppase"/>
    <property type="match status" value="1"/>
</dbReference>
<evidence type="ECO:0000313" key="4">
    <source>
        <dbReference type="EMBL" id="POM63744.1"/>
    </source>
</evidence>
<dbReference type="PANTHER" id="PTHR43691:SF11">
    <property type="entry name" value="FI09636P-RELATED"/>
    <property type="match status" value="1"/>
</dbReference>
<organism evidence="4 5">
    <name type="scientific">Phytophthora palmivora</name>
    <dbReference type="NCBI Taxonomy" id="4796"/>
    <lineage>
        <taxon>Eukaryota</taxon>
        <taxon>Sar</taxon>
        <taxon>Stramenopiles</taxon>
        <taxon>Oomycota</taxon>
        <taxon>Peronosporomycetes</taxon>
        <taxon>Peronosporales</taxon>
        <taxon>Peronosporaceae</taxon>
        <taxon>Phytophthora</taxon>
    </lineage>
</organism>
<evidence type="ECO:0000256" key="2">
    <source>
        <dbReference type="PIRSR" id="PIRSR610059-50"/>
    </source>
</evidence>
<accession>A0A2P4XDY1</accession>
<reference evidence="4 5" key="1">
    <citation type="journal article" date="2017" name="Genome Biol. Evol.">
        <title>Phytophthora megakarya and P. palmivora, closely related causal agents of cacao black pod rot, underwent increases in genome sizes and gene numbers by different mechanisms.</title>
        <authorList>
            <person name="Ali S.S."/>
            <person name="Shao J."/>
            <person name="Lary D.J."/>
            <person name="Kronmiller B."/>
            <person name="Shen D."/>
            <person name="Strem M.D."/>
            <person name="Amoako-Attah I."/>
            <person name="Akrofi A.Y."/>
            <person name="Begoude B.A."/>
            <person name="Ten Hoopen G.M."/>
            <person name="Coulibaly K."/>
            <person name="Kebe B.I."/>
            <person name="Melnick R.L."/>
            <person name="Guiltinan M.J."/>
            <person name="Tyler B.M."/>
            <person name="Meinhardt L.W."/>
            <person name="Bailey B.A."/>
        </authorList>
    </citation>
    <scope>NUCLEOTIDE SEQUENCE [LARGE SCALE GENOMIC DNA]</scope>
    <source>
        <strain evidence="5">sbr112.9</strain>
    </source>
</reference>
<dbReference type="SUPFAM" id="SSF53167">
    <property type="entry name" value="Purine and uridine phosphorylases"/>
    <property type="match status" value="1"/>
</dbReference>
<evidence type="ECO:0000259" key="3">
    <source>
        <dbReference type="Pfam" id="PF01048"/>
    </source>
</evidence>
<dbReference type="Gene3D" id="3.40.50.1580">
    <property type="entry name" value="Nucleoside phosphorylase domain"/>
    <property type="match status" value="1"/>
</dbReference>
<feature type="binding site" evidence="2">
    <location>
        <begin position="532"/>
        <end position="535"/>
    </location>
    <ligand>
        <name>phosphate</name>
        <dbReference type="ChEBI" id="CHEBI:43474"/>
    </ligand>
</feature>
<dbReference type="OrthoDB" id="204058at2759"/>
<name>A0A2P4XDY1_9STRA</name>
<dbReference type="InterPro" id="IPR035994">
    <property type="entry name" value="Nucleoside_phosphorylase_sf"/>
</dbReference>
<dbReference type="GO" id="GO:0006218">
    <property type="term" value="P:uridine catabolic process"/>
    <property type="evidence" value="ECO:0007669"/>
    <property type="project" value="TreeGrafter"/>
</dbReference>
<dbReference type="GO" id="GO:0009166">
    <property type="term" value="P:nucleotide catabolic process"/>
    <property type="evidence" value="ECO:0007669"/>
    <property type="project" value="InterPro"/>
</dbReference>
<dbReference type="CDD" id="cd17763">
    <property type="entry name" value="UP_hUPP-like"/>
    <property type="match status" value="1"/>
</dbReference>
<feature type="binding site" evidence="2">
    <location>
        <position position="612"/>
    </location>
    <ligand>
        <name>substrate</name>
    </ligand>
</feature>
<dbReference type="InterPro" id="IPR000845">
    <property type="entry name" value="Nucleoside_phosphorylase_d"/>
</dbReference>
<protein>
    <submittedName>
        <fullName evidence="4">Uridine phosphorylase</fullName>
    </submittedName>
</protein>
<evidence type="ECO:0000313" key="5">
    <source>
        <dbReference type="Proteomes" id="UP000237271"/>
    </source>
</evidence>
<dbReference type="AlphaFoldDB" id="A0A2P4XDY1"/>
<proteinExistence type="inferred from homology"/>
<dbReference type="Pfam" id="PF01048">
    <property type="entry name" value="PNP_UDP_1"/>
    <property type="match status" value="1"/>
</dbReference>
<dbReference type="EMBL" id="NCKW01011322">
    <property type="protein sequence ID" value="POM63744.1"/>
    <property type="molecule type" value="Genomic_DNA"/>
</dbReference>
<feature type="domain" description="Nucleoside phosphorylase" evidence="3">
    <location>
        <begin position="449"/>
        <end position="697"/>
    </location>
</feature>
<dbReference type="GO" id="GO:0005829">
    <property type="term" value="C:cytosol"/>
    <property type="evidence" value="ECO:0007669"/>
    <property type="project" value="TreeGrafter"/>
</dbReference>
<dbReference type="InterPro" id="IPR010059">
    <property type="entry name" value="Uridine_phosphorylase_euk"/>
</dbReference>
<comment type="similarity">
    <text evidence="1">Belongs to the PNP/UDP phosphorylase family.</text>
</comment>
<keyword evidence="5" id="KW-1185">Reference proteome</keyword>
<dbReference type="Proteomes" id="UP000237271">
    <property type="component" value="Unassembled WGS sequence"/>
</dbReference>
<dbReference type="PANTHER" id="PTHR43691">
    <property type="entry name" value="URIDINE PHOSPHORYLASE"/>
    <property type="match status" value="1"/>
</dbReference>
<comment type="caution">
    <text evidence="4">The sequence shown here is derived from an EMBL/GenBank/DDBJ whole genome shotgun (WGS) entry which is preliminary data.</text>
</comment>
<evidence type="ECO:0000256" key="1">
    <source>
        <dbReference type="ARBA" id="ARBA00010456"/>
    </source>
</evidence>
<feature type="binding site" evidence="2">
    <location>
        <position position="488"/>
    </location>
    <ligand>
        <name>phosphate</name>
        <dbReference type="ChEBI" id="CHEBI:43474"/>
    </ligand>
</feature>
<sequence>MESESDGEYEILYPGDDATREILDDSDYYNKFMPHTDALSESVLRFCGSFPVRMAPLIATSLVQRFTDARFNWATKTLQSFLEVVCWTSVTYATYSLYGDMLLALQVGTFVGAMMSVCDEVVLQFVRGLALVIRNQPGGGDLLQRLGFDVPKNGKAPTDGQEITLIKNLVFGYLGVVAVRSLWENFHDIKFFALLTACTGVAFVVTAEFFCLWLPTRRVGLTLQSRFTKVQRNWQEHCFRSFVEMLCWTMSTSYLYYSSNDFWWAFRVGTLVAVGVSLSSGLDHLADIDINKSEKAEYGFWEERALDDPFMAVAARLAKVQHTLEAFGRAVEAEAMNIYNDHLTWTLFVYVACKLLFVSFPVSHPYACLCILGQDANRRTSSSIQFPPFSSSQIHVKMAPNMDAVSAQQVHVRNSHIREMDSDVLFHIGLTCSQKERQQVVDTFGDVKFFITGGSAERMTHFAHSVAKELGIATPYGYTLSPIGSTSRYTLYKVGPVLVANHGIGMPSISILLHEVTKLLEYAGAHGATYIRMGTSGGIGVDPGTVVITSEGVNNKMESVDEVAVLGSTVLRPSICSPEVREEIITAANEVGLPYAVGKTLSCNDFYEGQGRLDGAICEYSLEDKMEFLQKLAAAGVRNIEMEARLMAGFCHKLNIPVAVVCVTLLNRLNGDQVLSSHETLQDFERRPAAVLLHYIKTKIKA</sequence>
<dbReference type="GO" id="GO:0004850">
    <property type="term" value="F:uridine phosphorylase activity"/>
    <property type="evidence" value="ECO:0007669"/>
    <property type="project" value="InterPro"/>
</dbReference>
<feature type="binding site" evidence="2">
    <location>
        <position position="610"/>
    </location>
    <ligand>
        <name>substrate</name>
    </ligand>
</feature>
<gene>
    <name evidence="4" type="ORF">PHPALM_20818</name>
</gene>